<comment type="caution">
    <text evidence="1">The sequence shown here is derived from an EMBL/GenBank/DDBJ whole genome shotgun (WGS) entry which is preliminary data.</text>
</comment>
<proteinExistence type="predicted"/>
<evidence type="ECO:0000313" key="2">
    <source>
        <dbReference type="Proteomes" id="UP000319715"/>
    </source>
</evidence>
<dbReference type="Pfam" id="PF14281">
    <property type="entry name" value="PDDEXK_4"/>
    <property type="match status" value="1"/>
</dbReference>
<dbReference type="EMBL" id="VICF01000012">
    <property type="protein sequence ID" value="TQC64539.1"/>
    <property type="molecule type" value="Genomic_DNA"/>
</dbReference>
<organism evidence="1 2">
    <name type="scientific">Pantoea dispersa</name>
    <dbReference type="NCBI Taxonomy" id="59814"/>
    <lineage>
        <taxon>Bacteria</taxon>
        <taxon>Pseudomonadati</taxon>
        <taxon>Pseudomonadota</taxon>
        <taxon>Gammaproteobacteria</taxon>
        <taxon>Enterobacterales</taxon>
        <taxon>Erwiniaceae</taxon>
        <taxon>Pantoea</taxon>
    </lineage>
</organism>
<evidence type="ECO:0008006" key="3">
    <source>
        <dbReference type="Google" id="ProtNLM"/>
    </source>
</evidence>
<dbReference type="InterPro" id="IPR029470">
    <property type="entry name" value="PDDEXK_4"/>
</dbReference>
<accession>A0ABY2ZT82</accession>
<keyword evidence="2" id="KW-1185">Reference proteome</keyword>
<protein>
    <recommendedName>
        <fullName evidence="3">PD-(D/E)XK nuclease family protein</fullName>
    </recommendedName>
</protein>
<reference evidence="1 2" key="1">
    <citation type="submission" date="2019-06" db="EMBL/GenBank/DDBJ databases">
        <title>Pantoea dispersa Assembly.</title>
        <authorList>
            <person name="Wang J."/>
        </authorList>
    </citation>
    <scope>NUCLEOTIDE SEQUENCE [LARGE SCALE GENOMIC DNA]</scope>
    <source>
        <strain evidence="2">bio</strain>
    </source>
</reference>
<dbReference type="RefSeq" id="WP_141497082.1">
    <property type="nucleotide sequence ID" value="NZ_VICF01000012.1"/>
</dbReference>
<name>A0ABY2ZT82_9GAMM</name>
<gene>
    <name evidence="1" type="ORF">FK492_21935</name>
</gene>
<sequence>MEKNDEWRDIRELLRSTVLMQEGYQQAKKRYASKIAPDFRLLRFFNINENTLSKCLAFLLSPNESHAQGDLFLTSFYQLIEKPETLKADMKARTSTEYTITNSRRIDILVADQNELTGIENKPWAADQKDQLYDYAHWLAAEAKRRGSGWSLVYLCNNEISEFTFRAQSPDEINKHVKTITFFQLENWLSRCALHIEAPAVRCFVDALIKFIREDINGETAMELQNELTEKLVASPQNLSAAFLIAQNMRQVKERLWKDFIVYLRQELSPLGFRVDMNDELRTGSKYATFSVLFKEGDDFKLCWEFETSDYRNLAYGICSTIEPYEKLQNDYFPAIAQSMRHVFPEIDAKIESEGWWPWWCYVDAGMNVPRNWNMESDAWALLLERGEGSFAQSITSIAKRIHDEMDLSLLRTSS</sequence>
<dbReference type="Proteomes" id="UP000319715">
    <property type="component" value="Unassembled WGS sequence"/>
</dbReference>
<evidence type="ECO:0000313" key="1">
    <source>
        <dbReference type="EMBL" id="TQC64539.1"/>
    </source>
</evidence>